<dbReference type="PANTHER" id="PTHR33376:SF2">
    <property type="entry name" value="DICARBOXYLATE-BINDING PERIPLASMIC PROTEIN"/>
    <property type="match status" value="1"/>
</dbReference>
<dbReference type="NCBIfam" id="TIGR00787">
    <property type="entry name" value="dctP"/>
    <property type="match status" value="1"/>
</dbReference>
<name>A0A1H7NKS6_9FLAO</name>
<proteinExistence type="predicted"/>
<dbReference type="Gene3D" id="3.40.190.170">
    <property type="entry name" value="Bacterial extracellular solute-binding protein, family 7"/>
    <property type="match status" value="1"/>
</dbReference>
<dbReference type="PROSITE" id="PS51257">
    <property type="entry name" value="PROKAR_LIPOPROTEIN"/>
    <property type="match status" value="1"/>
</dbReference>
<dbReference type="STRING" id="228957.SAMN04488008_103219"/>
<dbReference type="Pfam" id="PF03480">
    <property type="entry name" value="DctP"/>
    <property type="match status" value="1"/>
</dbReference>
<dbReference type="GO" id="GO:0030246">
    <property type="term" value="F:carbohydrate binding"/>
    <property type="evidence" value="ECO:0007669"/>
    <property type="project" value="TreeGrafter"/>
</dbReference>
<dbReference type="PIRSF" id="PIRSF006470">
    <property type="entry name" value="DctB"/>
    <property type="match status" value="1"/>
</dbReference>
<evidence type="ECO:0000256" key="1">
    <source>
        <dbReference type="ARBA" id="ARBA00022729"/>
    </source>
</evidence>
<gene>
    <name evidence="2" type="ORF">SAMN04488008_103219</name>
</gene>
<evidence type="ECO:0000313" key="3">
    <source>
        <dbReference type="Proteomes" id="UP000198990"/>
    </source>
</evidence>
<dbReference type="InterPro" id="IPR038404">
    <property type="entry name" value="TRAP_DctP_sf"/>
</dbReference>
<dbReference type="NCBIfam" id="NF037995">
    <property type="entry name" value="TRAP_S1"/>
    <property type="match status" value="1"/>
</dbReference>
<dbReference type="EMBL" id="FNZN01000003">
    <property type="protein sequence ID" value="SEL24150.1"/>
    <property type="molecule type" value="Genomic_DNA"/>
</dbReference>
<dbReference type="RefSeq" id="WP_091622414.1">
    <property type="nucleotide sequence ID" value="NZ_FNZN01000003.1"/>
</dbReference>
<dbReference type="GO" id="GO:0055085">
    <property type="term" value="P:transmembrane transport"/>
    <property type="evidence" value="ECO:0007669"/>
    <property type="project" value="InterPro"/>
</dbReference>
<dbReference type="OrthoDB" id="9776801at2"/>
<dbReference type="InterPro" id="IPR004682">
    <property type="entry name" value="TRAP_DctP"/>
</dbReference>
<dbReference type="AlphaFoldDB" id="A0A1H7NKS6"/>
<dbReference type="InterPro" id="IPR018389">
    <property type="entry name" value="DctP_fam"/>
</dbReference>
<evidence type="ECO:0000313" key="2">
    <source>
        <dbReference type="EMBL" id="SEL24150.1"/>
    </source>
</evidence>
<organism evidence="2 3">
    <name type="scientific">Maribacter orientalis</name>
    <dbReference type="NCBI Taxonomy" id="228957"/>
    <lineage>
        <taxon>Bacteria</taxon>
        <taxon>Pseudomonadati</taxon>
        <taxon>Bacteroidota</taxon>
        <taxon>Flavobacteriia</taxon>
        <taxon>Flavobacteriales</taxon>
        <taxon>Flavobacteriaceae</taxon>
        <taxon>Maribacter</taxon>
    </lineage>
</organism>
<reference evidence="3" key="1">
    <citation type="submission" date="2016-10" db="EMBL/GenBank/DDBJ databases">
        <authorList>
            <person name="Varghese N."/>
            <person name="Submissions S."/>
        </authorList>
    </citation>
    <scope>NUCLEOTIDE SEQUENCE [LARGE SCALE GENOMIC DNA]</scope>
    <source>
        <strain evidence="3">DSM 16471</strain>
    </source>
</reference>
<dbReference type="CDD" id="cd13671">
    <property type="entry name" value="PBP2_TRAP_SBP_like_3"/>
    <property type="match status" value="1"/>
</dbReference>
<accession>A0A1H7NKS6</accession>
<keyword evidence="2" id="KW-0675">Receptor</keyword>
<dbReference type="Proteomes" id="UP000198990">
    <property type="component" value="Unassembled WGS sequence"/>
</dbReference>
<dbReference type="PANTHER" id="PTHR33376">
    <property type="match status" value="1"/>
</dbReference>
<keyword evidence="1" id="KW-0732">Signal</keyword>
<sequence>MKSKAILSIFILALTFFGCKIENKSKTLRLGHGLDVSHSVHKAMVKMGEDLFERSGGKLKLEIYPSQQLGTERECLELLQIGSLDMTKVSVGVLENFAPKMKVLGLPFLFRDRQHSFDVLDGPIGKMLLNDGEKYWLKGLGYYDAGSRSFYTMNKPIEKPSDLEGEKIRVMESVTAVNMVKALGGSPTPISWGELYTSLQQGVVDGAENNPPSFYLSRHYEVCKYYTLDEHTVLPDVLLIGTYVWDKLNEQEQNWLNESVEESVKYQRILWAEAEEEALQEVQKAGVKIFRPDKSLFAEKVQSIYEGYKDDSEIYPLIKQIQETH</sequence>
<keyword evidence="3" id="KW-1185">Reference proteome</keyword>
<dbReference type="GO" id="GO:0030288">
    <property type="term" value="C:outer membrane-bounded periplasmic space"/>
    <property type="evidence" value="ECO:0007669"/>
    <property type="project" value="InterPro"/>
</dbReference>
<protein>
    <submittedName>
        <fullName evidence="2">Tripartite ATP-independent transporter solute receptor, DctP family</fullName>
    </submittedName>
</protein>